<dbReference type="PANTHER" id="PTHR22946:SF0">
    <property type="entry name" value="DIENELACTONE HYDROLASE DOMAIN-CONTAINING PROTEIN"/>
    <property type="match status" value="1"/>
</dbReference>
<evidence type="ECO:0000313" key="2">
    <source>
        <dbReference type="Proteomes" id="UP000028045"/>
    </source>
</evidence>
<evidence type="ECO:0000313" key="1">
    <source>
        <dbReference type="EMBL" id="KEY72139.1"/>
    </source>
</evidence>
<name>A0A084B3L0_STACB</name>
<dbReference type="HOGENOM" id="CLU_048444_1_0_1"/>
<accession>A0A084B3L0</accession>
<dbReference type="Gene3D" id="3.40.50.1820">
    <property type="entry name" value="alpha/beta hydrolase"/>
    <property type="match status" value="1"/>
</dbReference>
<protein>
    <recommendedName>
        <fullName evidence="3">AB hydrolase-1 domain-containing protein</fullName>
    </recommendedName>
</protein>
<dbReference type="InterPro" id="IPR050261">
    <property type="entry name" value="FrsA_esterase"/>
</dbReference>
<dbReference type="EMBL" id="KL648097">
    <property type="protein sequence ID" value="KEY72139.1"/>
    <property type="molecule type" value="Genomic_DNA"/>
</dbReference>
<gene>
    <name evidence="1" type="ORF">S7711_00150</name>
</gene>
<dbReference type="OrthoDB" id="2152248at2759"/>
<dbReference type="AlphaFoldDB" id="A0A084B3L0"/>
<proteinExistence type="predicted"/>
<keyword evidence="2" id="KW-1185">Reference proteome</keyword>
<reference evidence="1 2" key="1">
    <citation type="journal article" date="2014" name="BMC Genomics">
        <title>Comparative genome sequencing reveals chemotype-specific gene clusters in the toxigenic black mold Stachybotrys.</title>
        <authorList>
            <person name="Semeiks J."/>
            <person name="Borek D."/>
            <person name="Otwinowski Z."/>
            <person name="Grishin N.V."/>
        </authorList>
    </citation>
    <scope>NUCLEOTIDE SEQUENCE [LARGE SCALE GENOMIC DNA]</scope>
    <source>
        <strain evidence="2">CBS 109288 / IBT 7711</strain>
    </source>
</reference>
<sequence length="334" mass="35999">MADSPWTTPGLPPPPEVSKATIPMAGYLVDVYGLTELPPSPAPVTCLWLLHPRTRTRARMHDIASRVVSAYRSSPSAQRRGLVALAFDMPNHGSRVVDEAANGAWAAGNERHALDMLGMVKGGRTDMALLMDLVAGYLERNEVDAHVVLGWSLGGHGAWQAWFGEDRIDAAVVVVGCPDQMGLMEARFAECPFDCGGAPFLGSRFFPPSLVQACLQHDPRGILFGTGPLPALPLDAAEQARLRAILDRRIRGKKLLACSGGADALVPYARSEALTALLRDAAGGWYADGGVVIDDRVYEGVGHRFSKDMVRDAVEWLVEVVGEGPRERGRKAKM</sequence>
<dbReference type="SUPFAM" id="SSF53474">
    <property type="entry name" value="alpha/beta-Hydrolases"/>
    <property type="match status" value="1"/>
</dbReference>
<dbReference type="InterPro" id="IPR029058">
    <property type="entry name" value="AB_hydrolase_fold"/>
</dbReference>
<dbReference type="Proteomes" id="UP000028045">
    <property type="component" value="Unassembled WGS sequence"/>
</dbReference>
<organism evidence="1 2">
    <name type="scientific">Stachybotrys chartarum (strain CBS 109288 / IBT 7711)</name>
    <name type="common">Toxic black mold</name>
    <name type="synonym">Stilbospora chartarum</name>
    <dbReference type="NCBI Taxonomy" id="1280523"/>
    <lineage>
        <taxon>Eukaryota</taxon>
        <taxon>Fungi</taxon>
        <taxon>Dikarya</taxon>
        <taxon>Ascomycota</taxon>
        <taxon>Pezizomycotina</taxon>
        <taxon>Sordariomycetes</taxon>
        <taxon>Hypocreomycetidae</taxon>
        <taxon>Hypocreales</taxon>
        <taxon>Stachybotryaceae</taxon>
        <taxon>Stachybotrys</taxon>
    </lineage>
</organism>
<evidence type="ECO:0008006" key="3">
    <source>
        <dbReference type="Google" id="ProtNLM"/>
    </source>
</evidence>
<dbReference type="PANTHER" id="PTHR22946">
    <property type="entry name" value="DIENELACTONE HYDROLASE DOMAIN-CONTAINING PROTEIN-RELATED"/>
    <property type="match status" value="1"/>
</dbReference>